<dbReference type="PANTHER" id="PTHR13865">
    <property type="entry name" value="TIGHT JUNCTION PROTEIN"/>
    <property type="match status" value="1"/>
</dbReference>
<proteinExistence type="predicted"/>
<dbReference type="PANTHER" id="PTHR13865:SF26">
    <property type="entry name" value="TIGHT JUNCTION PROTEIN ZO-2"/>
    <property type="match status" value="1"/>
</dbReference>
<keyword evidence="5" id="KW-1185">Reference proteome</keyword>
<dbReference type="Proteomes" id="UP001529510">
    <property type="component" value="Unassembled WGS sequence"/>
</dbReference>
<dbReference type="EMBL" id="JAMKFB020000010">
    <property type="protein sequence ID" value="KAL0182044.1"/>
    <property type="molecule type" value="Genomic_DNA"/>
</dbReference>
<accession>A0ABD0Q6Z2</accession>
<dbReference type="PROSITE" id="PS50002">
    <property type="entry name" value="SH3"/>
    <property type="match status" value="1"/>
</dbReference>
<dbReference type="SUPFAM" id="SSF50044">
    <property type="entry name" value="SH3-domain"/>
    <property type="match status" value="1"/>
</dbReference>
<feature type="non-terminal residue" evidence="4">
    <location>
        <position position="1"/>
    </location>
</feature>
<feature type="domain" description="SH3" evidence="3">
    <location>
        <begin position="1"/>
        <end position="62"/>
    </location>
</feature>
<comment type="caution">
    <text evidence="4">The sequence shown here is derived from an EMBL/GenBank/DDBJ whole genome shotgun (WGS) entry which is preliminary data.</text>
</comment>
<organism evidence="4 5">
    <name type="scientific">Cirrhinus mrigala</name>
    <name type="common">Mrigala</name>
    <dbReference type="NCBI Taxonomy" id="683832"/>
    <lineage>
        <taxon>Eukaryota</taxon>
        <taxon>Metazoa</taxon>
        <taxon>Chordata</taxon>
        <taxon>Craniata</taxon>
        <taxon>Vertebrata</taxon>
        <taxon>Euteleostomi</taxon>
        <taxon>Actinopterygii</taxon>
        <taxon>Neopterygii</taxon>
        <taxon>Teleostei</taxon>
        <taxon>Ostariophysi</taxon>
        <taxon>Cypriniformes</taxon>
        <taxon>Cyprinidae</taxon>
        <taxon>Labeoninae</taxon>
        <taxon>Labeonini</taxon>
        <taxon>Cirrhinus</taxon>
    </lineage>
</organism>
<gene>
    <name evidence="4" type="ORF">M9458_021419</name>
</gene>
<keyword evidence="1 2" id="KW-0728">SH3 domain</keyword>
<evidence type="ECO:0000313" key="5">
    <source>
        <dbReference type="Proteomes" id="UP001529510"/>
    </source>
</evidence>
<protein>
    <recommendedName>
        <fullName evidence="3">SH3 domain-containing protein</fullName>
    </recommendedName>
</protein>
<evidence type="ECO:0000256" key="1">
    <source>
        <dbReference type="ARBA" id="ARBA00022443"/>
    </source>
</evidence>
<reference evidence="4 5" key="1">
    <citation type="submission" date="2024-05" db="EMBL/GenBank/DDBJ databases">
        <title>Genome sequencing and assembly of Indian major carp, Cirrhinus mrigala (Hamilton, 1822).</title>
        <authorList>
            <person name="Mohindra V."/>
            <person name="Chowdhury L.M."/>
            <person name="Lal K."/>
            <person name="Jena J.K."/>
        </authorList>
    </citation>
    <scope>NUCLEOTIDE SEQUENCE [LARGE SCALE GENOMIC DNA]</scope>
    <source>
        <strain evidence="4">CM1030</strain>
        <tissue evidence="4">Blood</tissue>
    </source>
</reference>
<dbReference type="Pfam" id="PF07653">
    <property type="entry name" value="SH3_2"/>
    <property type="match status" value="1"/>
</dbReference>
<dbReference type="InterPro" id="IPR001452">
    <property type="entry name" value="SH3_domain"/>
</dbReference>
<sequence>DNFFIRTHFEYEKELPQSLTFSRGEVFKVVDTLYDGKLGNWLAIRMDKDNQLLEKGIIPSKS</sequence>
<dbReference type="AlphaFoldDB" id="A0ABD0Q6Z2"/>
<name>A0ABD0Q6Z2_CIRMR</name>
<evidence type="ECO:0000313" key="4">
    <source>
        <dbReference type="EMBL" id="KAL0182044.1"/>
    </source>
</evidence>
<dbReference type="Gene3D" id="2.30.30.40">
    <property type="entry name" value="SH3 Domains"/>
    <property type="match status" value="1"/>
</dbReference>
<feature type="non-terminal residue" evidence="4">
    <location>
        <position position="62"/>
    </location>
</feature>
<evidence type="ECO:0000256" key="2">
    <source>
        <dbReference type="PROSITE-ProRule" id="PRU00192"/>
    </source>
</evidence>
<evidence type="ECO:0000259" key="3">
    <source>
        <dbReference type="PROSITE" id="PS50002"/>
    </source>
</evidence>
<dbReference type="InterPro" id="IPR036028">
    <property type="entry name" value="SH3-like_dom_sf"/>
</dbReference>